<dbReference type="SMART" id="SM00702">
    <property type="entry name" value="P4Hc"/>
    <property type="match status" value="1"/>
</dbReference>
<dbReference type="EC" id="1.14.11.4" evidence="2"/>
<evidence type="ECO:0000313" key="12">
    <source>
        <dbReference type="Proteomes" id="UP001157938"/>
    </source>
</evidence>
<evidence type="ECO:0000259" key="9">
    <source>
        <dbReference type="PROSITE" id="PS51471"/>
    </source>
</evidence>
<dbReference type="InterPro" id="IPR021067">
    <property type="entry name" value="Glycosyltransferase"/>
</dbReference>
<dbReference type="Proteomes" id="UP001159659">
    <property type="component" value="Unassembled WGS sequence"/>
</dbReference>
<evidence type="ECO:0000256" key="6">
    <source>
        <dbReference type="ARBA" id="ARBA00023004"/>
    </source>
</evidence>
<accession>A0AAV0SP04</accession>
<evidence type="ECO:0000256" key="5">
    <source>
        <dbReference type="ARBA" id="ARBA00023002"/>
    </source>
</evidence>
<proteinExistence type="predicted"/>
<comment type="catalytic activity">
    <reaction evidence="7">
        <text>L-lysyl-[collagen] + 2-oxoglutarate + O2 = (5R)-5-hydroxy-L-lysyl-[collagen] + succinate + CO2</text>
        <dbReference type="Rhea" id="RHEA:16569"/>
        <dbReference type="Rhea" id="RHEA-COMP:12751"/>
        <dbReference type="Rhea" id="RHEA-COMP:12752"/>
        <dbReference type="ChEBI" id="CHEBI:15379"/>
        <dbReference type="ChEBI" id="CHEBI:16526"/>
        <dbReference type="ChEBI" id="CHEBI:16810"/>
        <dbReference type="ChEBI" id="CHEBI:29969"/>
        <dbReference type="ChEBI" id="CHEBI:30031"/>
        <dbReference type="ChEBI" id="CHEBI:133442"/>
        <dbReference type="EC" id="1.14.11.4"/>
    </reaction>
</comment>
<evidence type="ECO:0000256" key="8">
    <source>
        <dbReference type="SAM" id="MobiDB-lite"/>
    </source>
</evidence>
<dbReference type="EMBL" id="CANTFK010000020">
    <property type="protein sequence ID" value="CAI5704789.1"/>
    <property type="molecule type" value="Genomic_DNA"/>
</dbReference>
<reference evidence="10 12" key="1">
    <citation type="submission" date="2021-11" db="EMBL/GenBank/DDBJ databases">
        <authorList>
            <person name="Islam A."/>
            <person name="Islam S."/>
            <person name="Flora M.S."/>
            <person name="Rahman M."/>
            <person name="Ziaur R.M."/>
            <person name="Epstein J.H."/>
            <person name="Hassan M."/>
            <person name="Klassen M."/>
            <person name="Woodard K."/>
            <person name="Webb A."/>
            <person name="Webby R.J."/>
            <person name="El Zowalaty M.E."/>
        </authorList>
    </citation>
    <scope>NUCLEOTIDE SEQUENCE [LARGE SCALE GENOMIC DNA]</scope>
    <source>
        <strain evidence="10">Pf1</strain>
    </source>
</reference>
<evidence type="ECO:0000313" key="10">
    <source>
        <dbReference type="EMBL" id="CAH0484958.1"/>
    </source>
</evidence>
<evidence type="ECO:0000256" key="3">
    <source>
        <dbReference type="ARBA" id="ARBA00022723"/>
    </source>
</evidence>
<dbReference type="PANTHER" id="PTHR34496">
    <property type="entry name" value="GLCNAC TRANSFERASE-RELATED"/>
    <property type="match status" value="1"/>
</dbReference>
<organism evidence="11 13">
    <name type="scientific">Peronospora farinosa</name>
    <dbReference type="NCBI Taxonomy" id="134698"/>
    <lineage>
        <taxon>Eukaryota</taxon>
        <taxon>Sar</taxon>
        <taxon>Stramenopiles</taxon>
        <taxon>Oomycota</taxon>
        <taxon>Peronosporomycetes</taxon>
        <taxon>Peronosporales</taxon>
        <taxon>Peronosporaceae</taxon>
        <taxon>Peronospora</taxon>
    </lineage>
</organism>
<evidence type="ECO:0000256" key="7">
    <source>
        <dbReference type="ARBA" id="ARBA00047930"/>
    </source>
</evidence>
<dbReference type="SUPFAM" id="SSF53448">
    <property type="entry name" value="Nucleotide-diphospho-sugar transferases"/>
    <property type="match status" value="1"/>
</dbReference>
<dbReference type="GO" id="GO:0031418">
    <property type="term" value="F:L-ascorbic acid binding"/>
    <property type="evidence" value="ECO:0007669"/>
    <property type="project" value="InterPro"/>
</dbReference>
<evidence type="ECO:0000313" key="11">
    <source>
        <dbReference type="EMBL" id="CAI5704789.1"/>
    </source>
</evidence>
<dbReference type="GO" id="GO:0005506">
    <property type="term" value="F:iron ion binding"/>
    <property type="evidence" value="ECO:0007669"/>
    <property type="project" value="InterPro"/>
</dbReference>
<keyword evidence="3" id="KW-0479">Metal-binding</keyword>
<dbReference type="Pfam" id="PF13640">
    <property type="entry name" value="2OG-FeII_Oxy_3"/>
    <property type="match status" value="1"/>
</dbReference>
<keyword evidence="5" id="KW-0560">Oxidoreductase</keyword>
<feature type="region of interest" description="Disordered" evidence="8">
    <location>
        <begin position="27"/>
        <end position="61"/>
    </location>
</feature>
<gene>
    <name evidence="10" type="ORF">PFR001_LOCUS692</name>
    <name evidence="11" type="ORF">PFR002_LOCUS323</name>
</gene>
<dbReference type="Pfam" id="PF11397">
    <property type="entry name" value="GlcNAc"/>
    <property type="match status" value="2"/>
</dbReference>
<evidence type="ECO:0000256" key="2">
    <source>
        <dbReference type="ARBA" id="ARBA00012264"/>
    </source>
</evidence>
<dbReference type="EMBL" id="CAKLBC010000143">
    <property type="protein sequence ID" value="CAH0484958.1"/>
    <property type="molecule type" value="Genomic_DNA"/>
</dbReference>
<comment type="caution">
    <text evidence="11">The sequence shown here is derived from an EMBL/GenBank/DDBJ whole genome shotgun (WGS) entry which is preliminary data.</text>
</comment>
<name>A0AAV0SP04_9STRA</name>
<keyword evidence="4" id="KW-0223">Dioxygenase</keyword>
<dbReference type="Gene3D" id="2.60.120.620">
    <property type="entry name" value="q2cbj1_9rhob like domain"/>
    <property type="match status" value="1"/>
</dbReference>
<dbReference type="InterPro" id="IPR005123">
    <property type="entry name" value="Oxoglu/Fe-dep_dioxygenase_dom"/>
</dbReference>
<feature type="compositionally biased region" description="Polar residues" evidence="8">
    <location>
        <begin position="29"/>
        <end position="61"/>
    </location>
</feature>
<keyword evidence="6" id="KW-0408">Iron</keyword>
<evidence type="ECO:0000256" key="1">
    <source>
        <dbReference type="ARBA" id="ARBA00001961"/>
    </source>
</evidence>
<evidence type="ECO:0000313" key="13">
    <source>
        <dbReference type="Proteomes" id="UP001159659"/>
    </source>
</evidence>
<comment type="cofactor">
    <cofactor evidence="1">
        <name>L-ascorbate</name>
        <dbReference type="ChEBI" id="CHEBI:38290"/>
    </cofactor>
</comment>
<dbReference type="InterPro" id="IPR006620">
    <property type="entry name" value="Pro_4_hyd_alph"/>
</dbReference>
<dbReference type="InterPro" id="IPR029044">
    <property type="entry name" value="Nucleotide-diphossugar_trans"/>
</dbReference>
<sequence>METKTLLNTLSPQLQALVEASLGTKLPPSATSTATKRIQKTSSSTNETKMQIRGKQSSLNATSQLNPSDLFALKHPESPGFIVKEEFLGRQNALAVRNALNELAQRQTFNEAKVGAGDKLRSDRAVRGDKILWIETPRDLDRSTGDKSASFEAILHLQRKVESLVYGLKKVSPELDLRNVVSTQLAIFPGNGARFVKHLDTYSNVQRDERGVMFRDGLVRLITCVYYLNDQWEPEHGGHLRIHVKESKLLPACHWDVPPKLDTLMVFRSLDVEHEVLPTYRERKALTIWYYGKQPGVLPDQVRTSKTGEHSVPRPLPITSDNKPGHAKHPSIFVAIPSYRDSECRHTVDDLLAKATILDRVFVGICLQTDSDDDTQLYLESKYSSSKIRVHWVNYRKAAGPCVARAQAQKLWRGEEFYLQIDSHMRFRPGWDCFLINELGKCVAAKPILTTYPLGYTLPSQVSVDCRPTLLCASSFDELGMLRQTSKILTKALTEPLPSLFWAAGFAFSSSKVIAEVPYDEELRFLFFGEESSMAARLWTSGWNFFTPSETVVYHLWTRAYRPVFQELETEETKQCRDASAQYVKHLLRVNRTSDKDECNGKYAKFGSERSFDSYQMHIGVNFATGDIEWRAEWGNLDPIRFDLNPNTEEPLTPV</sequence>
<protein>
    <recommendedName>
        <fullName evidence="2">procollagen-lysine 5-dioxygenase</fullName>
        <ecNumber evidence="2">1.14.11.4</ecNumber>
    </recommendedName>
</protein>
<keyword evidence="12" id="KW-1185">Reference proteome</keyword>
<feature type="domain" description="Fe2OG dioxygenase" evidence="9">
    <location>
        <begin position="179"/>
        <end position="292"/>
    </location>
</feature>
<dbReference type="PROSITE" id="PS51471">
    <property type="entry name" value="FE2OG_OXY"/>
    <property type="match status" value="1"/>
</dbReference>
<reference evidence="11" key="2">
    <citation type="submission" date="2022-12" db="EMBL/GenBank/DDBJ databases">
        <authorList>
            <person name="Webb A."/>
        </authorList>
    </citation>
    <scope>NUCLEOTIDE SEQUENCE</scope>
    <source>
        <strain evidence="11">Pf2</strain>
    </source>
</reference>
<dbReference type="AlphaFoldDB" id="A0AAV0SP04"/>
<evidence type="ECO:0000256" key="4">
    <source>
        <dbReference type="ARBA" id="ARBA00022964"/>
    </source>
</evidence>
<dbReference type="GO" id="GO:0008475">
    <property type="term" value="F:procollagen-lysine 5-dioxygenase activity"/>
    <property type="evidence" value="ECO:0007669"/>
    <property type="project" value="UniProtKB-EC"/>
</dbReference>
<dbReference type="Gene3D" id="3.90.550.10">
    <property type="entry name" value="Spore Coat Polysaccharide Biosynthesis Protein SpsA, Chain A"/>
    <property type="match status" value="1"/>
</dbReference>
<dbReference type="Proteomes" id="UP001157938">
    <property type="component" value="Unassembled WGS sequence"/>
</dbReference>
<dbReference type="PANTHER" id="PTHR34496:SF9">
    <property type="entry name" value="[SKP1-PROTEIN]-HYDROXYPROLINE N-ACETYLGLUCOSAMINYLTRANSFERASE"/>
    <property type="match status" value="1"/>
</dbReference>
<dbReference type="InterPro" id="IPR044862">
    <property type="entry name" value="Pro_4_hyd_alph_FE2OG_OXY"/>
</dbReference>